<dbReference type="AlphaFoldDB" id="A0A1G9ZPC1"/>
<evidence type="ECO:0000313" key="2">
    <source>
        <dbReference type="Proteomes" id="UP000214880"/>
    </source>
</evidence>
<name>A0A1G9ZPC1_9FIRM</name>
<dbReference type="STRING" id="146817.SAMN04488502_11520"/>
<proteinExistence type="predicted"/>
<evidence type="ECO:0000313" key="1">
    <source>
        <dbReference type="EMBL" id="SDN22927.1"/>
    </source>
</evidence>
<accession>A0A1G9ZPC1</accession>
<dbReference type="Proteomes" id="UP000214880">
    <property type="component" value="Unassembled WGS sequence"/>
</dbReference>
<dbReference type="OrthoDB" id="1633523at2"/>
<reference evidence="1 2" key="1">
    <citation type="submission" date="2016-10" db="EMBL/GenBank/DDBJ databases">
        <authorList>
            <person name="de Groot N.N."/>
        </authorList>
    </citation>
    <scope>NUCLEOTIDE SEQUENCE [LARGE SCALE GENOMIC DNA]</scope>
    <source>
        <strain evidence="1 2">DSM 1736</strain>
    </source>
</reference>
<dbReference type="RefSeq" id="WP_092074940.1">
    <property type="nucleotide sequence ID" value="NZ_FNHB01000015.1"/>
</dbReference>
<organism evidence="1 2">
    <name type="scientific">Dendrosporobacter quercicolus</name>
    <dbReference type="NCBI Taxonomy" id="146817"/>
    <lineage>
        <taxon>Bacteria</taxon>
        <taxon>Bacillati</taxon>
        <taxon>Bacillota</taxon>
        <taxon>Negativicutes</taxon>
        <taxon>Selenomonadales</taxon>
        <taxon>Sporomusaceae</taxon>
        <taxon>Dendrosporobacter</taxon>
    </lineage>
</organism>
<protein>
    <submittedName>
        <fullName evidence="1">Uncharacterized protein</fullName>
    </submittedName>
</protein>
<keyword evidence="2" id="KW-1185">Reference proteome</keyword>
<gene>
    <name evidence="1" type="ORF">SAMN04488502_11520</name>
</gene>
<sequence>MATYIGTANSVPDLLRGVIYFLTDSTNFGAGNEWKLVEPATVDDISTECILKGIGDGQDDIYLGFQLASRGVDQIDIVLNGYAGYDAGLTWREQPGGISHATLPTIPLVRDTFMTYWVSATTKRIIIVVELSTQYESAYIGLMNPVAIERQYPYPLVIGGSAYEGIAWTSTTWEHSYFANPGGSASATSLRIRRPDGDWRVGLNYNGNNLAPLSPLCVWPTNVAPVRAVTIYDPVLTLENVIMYPFLLYESLPVGTIGQLDGIYWVGNREDLATKDSISYGGKIYKIFNNVQRRDNDQYFAVEWV</sequence>
<dbReference type="EMBL" id="FNHB01000015">
    <property type="protein sequence ID" value="SDN22927.1"/>
    <property type="molecule type" value="Genomic_DNA"/>
</dbReference>